<keyword evidence="1" id="KW-1133">Transmembrane helix</keyword>
<protein>
    <submittedName>
        <fullName evidence="2">Uncharacterized protein</fullName>
    </submittedName>
</protein>
<keyword evidence="1" id="KW-0472">Membrane</keyword>
<dbReference type="KEGG" id="mkc:kam1_618"/>
<dbReference type="Proteomes" id="UP000315925">
    <property type="component" value="Chromosome"/>
</dbReference>
<name>A0A516TKW4_9BACT</name>
<evidence type="ECO:0000256" key="1">
    <source>
        <dbReference type="SAM" id="Phobius"/>
    </source>
</evidence>
<feature type="transmembrane region" description="Helical" evidence="1">
    <location>
        <begin position="16"/>
        <end position="36"/>
    </location>
</feature>
<sequence length="57" mass="6448">MESTLFKQEKISTNSILPQVQIILVGAFLFLPLLITQKIEEKEDKKGCNGKKVSNQK</sequence>
<proteinExistence type="predicted"/>
<dbReference type="AlphaFoldDB" id="A0A516TKW4"/>
<keyword evidence="1" id="KW-0812">Transmembrane</keyword>
<accession>A0A516TKW4</accession>
<gene>
    <name evidence="2" type="ORF">kam1_618</name>
</gene>
<organism evidence="2 3">
    <name type="scientific">Methylacidiphilum kamchatkense Kam1</name>
    <dbReference type="NCBI Taxonomy" id="1202785"/>
    <lineage>
        <taxon>Bacteria</taxon>
        <taxon>Pseudomonadati</taxon>
        <taxon>Verrucomicrobiota</taxon>
        <taxon>Methylacidiphilae</taxon>
        <taxon>Methylacidiphilales</taxon>
        <taxon>Methylacidiphilaceae</taxon>
        <taxon>Methylacidiphilum (ex Ratnadevi et al. 2023)</taxon>
    </lineage>
</organism>
<evidence type="ECO:0000313" key="3">
    <source>
        <dbReference type="Proteomes" id="UP000315925"/>
    </source>
</evidence>
<evidence type="ECO:0000313" key="2">
    <source>
        <dbReference type="EMBL" id="QDQ41866.1"/>
    </source>
</evidence>
<dbReference type="EMBL" id="CP037899">
    <property type="protein sequence ID" value="QDQ41866.1"/>
    <property type="molecule type" value="Genomic_DNA"/>
</dbReference>
<reference evidence="3" key="1">
    <citation type="submission" date="2019-03" db="EMBL/GenBank/DDBJ databases">
        <title>Complete genome of Methylacidiphilum kamchatkense Kam1.</title>
        <authorList>
            <person name="Kruse T."/>
            <person name="Murarilal Ratnadevi C."/>
            <person name="Erikstad H.-A."/>
            <person name="Birkeland N.-K."/>
        </authorList>
    </citation>
    <scope>NUCLEOTIDE SEQUENCE [LARGE SCALE GENOMIC DNA]</scope>
    <source>
        <strain evidence="3">kam1</strain>
    </source>
</reference>